<evidence type="ECO:0000256" key="4">
    <source>
        <dbReference type="ARBA" id="ARBA00022475"/>
    </source>
</evidence>
<organism evidence="9 10">
    <name type="scientific">Brucella grignonensis</name>
    <dbReference type="NCBI Taxonomy" id="94627"/>
    <lineage>
        <taxon>Bacteria</taxon>
        <taxon>Pseudomonadati</taxon>
        <taxon>Pseudomonadota</taxon>
        <taxon>Alphaproteobacteria</taxon>
        <taxon>Hyphomicrobiales</taxon>
        <taxon>Brucellaceae</taxon>
        <taxon>Brucella/Ochrobactrum group</taxon>
        <taxon>Brucella</taxon>
    </lineage>
</organism>
<evidence type="ECO:0000313" key="10">
    <source>
        <dbReference type="Proteomes" id="UP000216478"/>
    </source>
</evidence>
<feature type="transmembrane region" description="Helical" evidence="8">
    <location>
        <begin position="205"/>
        <end position="225"/>
    </location>
</feature>
<dbReference type="GO" id="GO:0022857">
    <property type="term" value="F:transmembrane transporter activity"/>
    <property type="evidence" value="ECO:0007669"/>
    <property type="project" value="InterPro"/>
</dbReference>
<keyword evidence="3" id="KW-0813">Transport</keyword>
<dbReference type="PANTHER" id="PTHR30472:SF24">
    <property type="entry name" value="FERRIC ENTEROBACTIN TRANSPORT SYSTEM PERMEASE PROTEIN FEPG"/>
    <property type="match status" value="1"/>
</dbReference>
<comment type="similarity">
    <text evidence="2">Belongs to the binding-protein-dependent transport system permease family. FecCD subfamily.</text>
</comment>
<evidence type="ECO:0000256" key="1">
    <source>
        <dbReference type="ARBA" id="ARBA00004651"/>
    </source>
</evidence>
<dbReference type="CDD" id="cd06550">
    <property type="entry name" value="TM_ABC_iron-siderophores_like"/>
    <property type="match status" value="1"/>
</dbReference>
<keyword evidence="7 8" id="KW-0472">Membrane</keyword>
<feature type="transmembrane region" description="Helical" evidence="8">
    <location>
        <begin position="291"/>
        <end position="311"/>
    </location>
</feature>
<dbReference type="InterPro" id="IPR037294">
    <property type="entry name" value="ABC_BtuC-like"/>
</dbReference>
<evidence type="ECO:0000256" key="3">
    <source>
        <dbReference type="ARBA" id="ARBA00022448"/>
    </source>
</evidence>
<dbReference type="EMBL" id="NNRL01000151">
    <property type="protein sequence ID" value="OYR16381.1"/>
    <property type="molecule type" value="Genomic_DNA"/>
</dbReference>
<dbReference type="RefSeq" id="WP_094539420.1">
    <property type="nucleotide sequence ID" value="NZ_JBHEER010000007.1"/>
</dbReference>
<evidence type="ECO:0000256" key="8">
    <source>
        <dbReference type="SAM" id="Phobius"/>
    </source>
</evidence>
<dbReference type="GO" id="GO:0005886">
    <property type="term" value="C:plasma membrane"/>
    <property type="evidence" value="ECO:0007669"/>
    <property type="project" value="UniProtKB-SubCell"/>
</dbReference>
<dbReference type="OrthoDB" id="9811975at2"/>
<dbReference type="Gene3D" id="1.10.3470.10">
    <property type="entry name" value="ABC transporter involved in vitamin B12 uptake, BtuC"/>
    <property type="match status" value="1"/>
</dbReference>
<dbReference type="Proteomes" id="UP000216478">
    <property type="component" value="Unassembled WGS sequence"/>
</dbReference>
<dbReference type="GO" id="GO:0033214">
    <property type="term" value="P:siderophore-iron import into cell"/>
    <property type="evidence" value="ECO:0007669"/>
    <property type="project" value="TreeGrafter"/>
</dbReference>
<dbReference type="SUPFAM" id="SSF81345">
    <property type="entry name" value="ABC transporter involved in vitamin B12 uptake, BtuC"/>
    <property type="match status" value="1"/>
</dbReference>
<evidence type="ECO:0000313" key="9">
    <source>
        <dbReference type="EMBL" id="OYR16381.1"/>
    </source>
</evidence>
<comment type="caution">
    <text evidence="9">The sequence shown here is derived from an EMBL/GenBank/DDBJ whole genome shotgun (WGS) entry which is preliminary data.</text>
</comment>
<keyword evidence="5 8" id="KW-0812">Transmembrane</keyword>
<feature type="transmembrane region" description="Helical" evidence="8">
    <location>
        <begin position="134"/>
        <end position="151"/>
    </location>
</feature>
<dbReference type="Pfam" id="PF01032">
    <property type="entry name" value="FecCD"/>
    <property type="match status" value="1"/>
</dbReference>
<protein>
    <submittedName>
        <fullName evidence="9">FecCD transport family protein</fullName>
    </submittedName>
</protein>
<feature type="transmembrane region" description="Helical" evidence="8">
    <location>
        <begin position="21"/>
        <end position="41"/>
    </location>
</feature>
<feature type="transmembrane region" description="Helical" evidence="8">
    <location>
        <begin position="78"/>
        <end position="96"/>
    </location>
</feature>
<reference evidence="9 10" key="1">
    <citation type="submission" date="2017-07" db="EMBL/GenBank/DDBJ databases">
        <title>Phylogenetic study on the rhizospheric bacterium Ochrobactrum sp. A44.</title>
        <authorList>
            <person name="Krzyzanowska D.M."/>
            <person name="Ossowicki A."/>
            <person name="Rajewska M."/>
            <person name="Maciag T."/>
            <person name="Kaczynski Z."/>
            <person name="Czerwicka M."/>
            <person name="Jafra S."/>
        </authorList>
    </citation>
    <scope>NUCLEOTIDE SEQUENCE [LARGE SCALE GENOMIC DNA]</scope>
    <source>
        <strain evidence="9 10">OgA9a</strain>
    </source>
</reference>
<keyword evidence="10" id="KW-1185">Reference proteome</keyword>
<evidence type="ECO:0000256" key="5">
    <source>
        <dbReference type="ARBA" id="ARBA00022692"/>
    </source>
</evidence>
<proteinExistence type="inferred from homology"/>
<evidence type="ECO:0000256" key="6">
    <source>
        <dbReference type="ARBA" id="ARBA00022989"/>
    </source>
</evidence>
<evidence type="ECO:0000256" key="2">
    <source>
        <dbReference type="ARBA" id="ARBA00007935"/>
    </source>
</evidence>
<feature type="transmembrane region" description="Helical" evidence="8">
    <location>
        <begin position="323"/>
        <end position="340"/>
    </location>
</feature>
<gene>
    <name evidence="9" type="ORF">CEV33_4391</name>
</gene>
<sequence>MSDTKKSVLRIGGFSIQWRMRALIICSLLLLAALILGILHIGTGTMSFTPSEIIKSLLGDGASPTTDRIIMRVRLPRLVTALFVGASLGMAGSIFQSVSRNALGSPDIIGFTTGAATGAIVQIILFNAGPFETALAAVLSGIGTALIVFLLSMKGRTTGGYKLILVGIGIGAVLSGVNTVLLVVGDLDQAASAQLWLAGSLNTRTWSHAIPAILGFVIVVPIAIYHAQRINLLEMGDDAASQLGVPVETTRLIMVLAAVGLTSVATAAAGPIAFIALAAPQLVRRLTRASGVPLLASALMGAVLLVGADLVSQHFPLNVKMPIGLTTGLLGGVYLLWVLARNRRIS</sequence>
<dbReference type="PANTHER" id="PTHR30472">
    <property type="entry name" value="FERRIC ENTEROBACTIN TRANSPORT SYSTEM PERMEASE PROTEIN"/>
    <property type="match status" value="1"/>
</dbReference>
<keyword evidence="6 8" id="KW-1133">Transmembrane helix</keyword>
<feature type="transmembrane region" description="Helical" evidence="8">
    <location>
        <begin position="252"/>
        <end position="279"/>
    </location>
</feature>
<evidence type="ECO:0000256" key="7">
    <source>
        <dbReference type="ARBA" id="ARBA00023136"/>
    </source>
</evidence>
<accession>A0A256FPN4</accession>
<keyword evidence="4" id="KW-1003">Cell membrane</keyword>
<feature type="transmembrane region" description="Helical" evidence="8">
    <location>
        <begin position="163"/>
        <end position="185"/>
    </location>
</feature>
<dbReference type="AlphaFoldDB" id="A0A256FPN4"/>
<comment type="subcellular location">
    <subcellularLocation>
        <location evidence="1">Cell membrane</location>
        <topology evidence="1">Multi-pass membrane protein</topology>
    </subcellularLocation>
</comment>
<name>A0A256FPN4_9HYPH</name>
<dbReference type="InterPro" id="IPR000522">
    <property type="entry name" value="ABC_transptr_permease_BtuC"/>
</dbReference>
<feature type="transmembrane region" description="Helical" evidence="8">
    <location>
        <begin position="108"/>
        <end position="128"/>
    </location>
</feature>